<keyword evidence="3" id="KW-1185">Reference proteome</keyword>
<sequence>MESPTSPVEGESLADLLDGEELDGSDIEEEDEDEGGVDGAVDVDEQNSPRITHSTVASPLGAGSSPRSQQPKVSQGSDGASYDRKEQSSPQAAESLQDCAVDNSEENLLGPQQLSVEESSGNVSKSHGQPEYPPKNQSIQSPRSGPSEDSGLPHTPSQQIGLVDEEEENTGYGDSSGYNVSEGGEDADGDSSGGSEESSEDSRFFLTRNAHLAYQKAASFFRRRPQQSDAEQDNQAARLEPALTAEELAEKELFDLEDSQYMVDDSDYEALAITVPAFMEPVFWKPENKQQDEGQPEEREPDIAERPDPGEGPSRLAEAQSDGMGGDEGTPPQQLDGSVETQKAKGGNEELKILQSDQFVDKDEEAEMSKDAENFARQPKEPNGKERAKDPQSPPLDLKVLAGAQSFIEPDEVAKTSRALDAFISQSKAEKQTQAAVSAGLKAAVEDQFDVDDELLAKTAQDKESFARKGKERANDEKKAQADLNSGLKAAAGDQFGVDSDEEREHIDSINEDIAEQQQTEADGAATLKAAHDDQFGMDRDEEREHIDSSLAFAEESKKSPERKPRRHRRSFLVWDDDAGKEVEQFYDEEEDEAT</sequence>
<evidence type="ECO:0000313" key="3">
    <source>
        <dbReference type="Proteomes" id="UP001492380"/>
    </source>
</evidence>
<dbReference type="EMBL" id="JBBWRZ010000001">
    <property type="protein sequence ID" value="KAK8246455.1"/>
    <property type="molecule type" value="Genomic_DNA"/>
</dbReference>
<reference evidence="2 3" key="1">
    <citation type="submission" date="2024-04" db="EMBL/GenBank/DDBJ databases">
        <title>Phyllosticta paracitricarpa is synonymous to the EU quarantine fungus P. citricarpa based on phylogenomic analyses.</title>
        <authorList>
            <consortium name="Lawrence Berkeley National Laboratory"/>
            <person name="Van Ingen-Buijs V.A."/>
            <person name="Van Westerhoven A.C."/>
            <person name="Haridas S."/>
            <person name="Skiadas P."/>
            <person name="Martin F."/>
            <person name="Groenewald J.Z."/>
            <person name="Crous P.W."/>
            <person name="Seidl M.F."/>
        </authorList>
    </citation>
    <scope>NUCLEOTIDE SEQUENCE [LARGE SCALE GENOMIC DNA]</scope>
    <source>
        <strain evidence="2 3">CBS 123374</strain>
    </source>
</reference>
<feature type="compositionally biased region" description="Acidic residues" evidence="1">
    <location>
        <begin position="17"/>
        <end position="45"/>
    </location>
</feature>
<feature type="compositionally biased region" description="Polar residues" evidence="1">
    <location>
        <begin position="110"/>
        <end position="127"/>
    </location>
</feature>
<comment type="caution">
    <text evidence="2">The sequence shown here is derived from an EMBL/GenBank/DDBJ whole genome shotgun (WGS) entry which is preliminary data.</text>
</comment>
<evidence type="ECO:0000313" key="2">
    <source>
        <dbReference type="EMBL" id="KAK8246455.1"/>
    </source>
</evidence>
<feature type="compositionally biased region" description="Basic and acidic residues" evidence="1">
    <location>
        <begin position="461"/>
        <end position="481"/>
    </location>
</feature>
<feature type="compositionally biased region" description="Polar residues" evidence="1">
    <location>
        <begin position="135"/>
        <end position="144"/>
    </location>
</feature>
<feature type="compositionally biased region" description="Basic and acidic residues" evidence="1">
    <location>
        <begin position="530"/>
        <end position="548"/>
    </location>
</feature>
<evidence type="ECO:0000256" key="1">
    <source>
        <dbReference type="SAM" id="MobiDB-lite"/>
    </source>
</evidence>
<dbReference type="Proteomes" id="UP001492380">
    <property type="component" value="Unassembled WGS sequence"/>
</dbReference>
<proteinExistence type="predicted"/>
<feature type="region of interest" description="Disordered" evidence="1">
    <location>
        <begin position="461"/>
        <end position="575"/>
    </location>
</feature>
<feature type="region of interest" description="Disordered" evidence="1">
    <location>
        <begin position="219"/>
        <end position="241"/>
    </location>
</feature>
<organism evidence="2 3">
    <name type="scientific">Phyllosticta capitalensis</name>
    <dbReference type="NCBI Taxonomy" id="121624"/>
    <lineage>
        <taxon>Eukaryota</taxon>
        <taxon>Fungi</taxon>
        <taxon>Dikarya</taxon>
        <taxon>Ascomycota</taxon>
        <taxon>Pezizomycotina</taxon>
        <taxon>Dothideomycetes</taxon>
        <taxon>Dothideomycetes incertae sedis</taxon>
        <taxon>Botryosphaeriales</taxon>
        <taxon>Phyllostictaceae</taxon>
        <taxon>Phyllosticta</taxon>
    </lineage>
</organism>
<feature type="compositionally biased region" description="Basic and acidic residues" evidence="1">
    <location>
        <begin position="367"/>
        <end position="390"/>
    </location>
</feature>
<gene>
    <name evidence="2" type="ORF">HDK90DRAFT_11355</name>
</gene>
<feature type="region of interest" description="Disordered" evidence="1">
    <location>
        <begin position="282"/>
        <end position="403"/>
    </location>
</feature>
<feature type="region of interest" description="Disordered" evidence="1">
    <location>
        <begin position="1"/>
        <end position="206"/>
    </location>
</feature>
<name>A0ABR1Z225_9PEZI</name>
<protein>
    <submittedName>
        <fullName evidence="2">Uncharacterized protein</fullName>
    </submittedName>
</protein>
<feature type="compositionally biased region" description="Polar residues" evidence="1">
    <location>
        <begin position="46"/>
        <end position="57"/>
    </location>
</feature>
<feature type="compositionally biased region" description="Polar residues" evidence="1">
    <location>
        <begin position="65"/>
        <end position="78"/>
    </location>
</feature>
<feature type="compositionally biased region" description="Basic and acidic residues" evidence="1">
    <location>
        <begin position="286"/>
        <end position="309"/>
    </location>
</feature>
<accession>A0ABR1Z225</accession>
<feature type="compositionally biased region" description="Polar residues" evidence="1">
    <location>
        <begin position="331"/>
        <end position="341"/>
    </location>
</feature>
<feature type="compositionally biased region" description="Basic and acidic residues" evidence="1">
    <location>
        <begin position="342"/>
        <end position="352"/>
    </location>
</feature>